<sequence length="263" mass="29280">MVFPGRATDPPAFARLAAHPLRWRLLAELADSDYRVRELVARVDQPQNLVSYHLRLLRDGGLVTSTRSSFDGRDSYYHLDLDRCADALTDSGAALHPALRRTTAPISPVEPRRSRRIAVLFVCTGNSARSPIAEALLRHHTADHVTVTSAGSRPKGELHPDTVRVLRETFGIDVSRQRPQHLDTLAGRSFNHVITLCDRAREACPEFPHHPRRAHWSIPDPATADGGDQAGYPAFQRIAGEIDTRVRHLLPVLTATDRSEVQQ</sequence>
<dbReference type="SMART" id="SM00226">
    <property type="entry name" value="LMWPc"/>
    <property type="match status" value="1"/>
</dbReference>
<keyword evidence="5" id="KW-1185">Reference proteome</keyword>
<name>A0ABX1RFK7_9PSEU</name>
<dbReference type="Gene3D" id="3.40.50.2300">
    <property type="match status" value="1"/>
</dbReference>
<dbReference type="EMBL" id="JAAXKY010000050">
    <property type="protein sequence ID" value="NMH78699.1"/>
    <property type="molecule type" value="Genomic_DNA"/>
</dbReference>
<dbReference type="SUPFAM" id="SSF46785">
    <property type="entry name" value="Winged helix' DNA-binding domain"/>
    <property type="match status" value="1"/>
</dbReference>
<dbReference type="InterPro" id="IPR036390">
    <property type="entry name" value="WH_DNA-bd_sf"/>
</dbReference>
<dbReference type="Gene3D" id="1.10.10.10">
    <property type="entry name" value="Winged helix-like DNA-binding domain superfamily/Winged helix DNA-binding domain"/>
    <property type="match status" value="1"/>
</dbReference>
<accession>A0ABX1RFK7</accession>
<dbReference type="InterPro" id="IPR001845">
    <property type="entry name" value="HTH_ArsR_DNA-bd_dom"/>
</dbReference>
<gene>
    <name evidence="4" type="ORF">HF577_16620</name>
</gene>
<evidence type="ECO:0000259" key="3">
    <source>
        <dbReference type="SMART" id="SM00418"/>
    </source>
</evidence>
<evidence type="ECO:0000256" key="1">
    <source>
        <dbReference type="ARBA" id="ARBA00022849"/>
    </source>
</evidence>
<dbReference type="Pfam" id="PF01451">
    <property type="entry name" value="LMWPc"/>
    <property type="match status" value="1"/>
</dbReference>
<dbReference type="CDD" id="cd16345">
    <property type="entry name" value="LMWP_ArsC"/>
    <property type="match status" value="1"/>
</dbReference>
<dbReference type="SUPFAM" id="SSF52788">
    <property type="entry name" value="Phosphotyrosine protein phosphatases I"/>
    <property type="match status" value="1"/>
</dbReference>
<keyword evidence="1" id="KW-0059">Arsenical resistance</keyword>
<evidence type="ECO:0000313" key="4">
    <source>
        <dbReference type="EMBL" id="NMH78699.1"/>
    </source>
</evidence>
<dbReference type="PANTHER" id="PTHR43428:SF1">
    <property type="entry name" value="ARSENATE REDUCTASE"/>
    <property type="match status" value="1"/>
</dbReference>
<dbReference type="Pfam" id="PF01022">
    <property type="entry name" value="HTH_5"/>
    <property type="match status" value="1"/>
</dbReference>
<dbReference type="InterPro" id="IPR036388">
    <property type="entry name" value="WH-like_DNA-bd_sf"/>
</dbReference>
<evidence type="ECO:0000313" key="5">
    <source>
        <dbReference type="Proteomes" id="UP001296706"/>
    </source>
</evidence>
<organism evidence="4 5">
    <name type="scientific">Pseudonocardia xinjiangensis</name>
    <dbReference type="NCBI Taxonomy" id="75289"/>
    <lineage>
        <taxon>Bacteria</taxon>
        <taxon>Bacillati</taxon>
        <taxon>Actinomycetota</taxon>
        <taxon>Actinomycetes</taxon>
        <taxon>Pseudonocardiales</taxon>
        <taxon>Pseudonocardiaceae</taxon>
        <taxon>Pseudonocardia</taxon>
    </lineage>
</organism>
<dbReference type="InterPro" id="IPR036196">
    <property type="entry name" value="Ptyr_pPase_sf"/>
</dbReference>
<dbReference type="CDD" id="cd00090">
    <property type="entry name" value="HTH_ARSR"/>
    <property type="match status" value="1"/>
</dbReference>
<dbReference type="PANTHER" id="PTHR43428">
    <property type="entry name" value="ARSENATE REDUCTASE"/>
    <property type="match status" value="1"/>
</dbReference>
<protein>
    <submittedName>
        <fullName evidence="4">ArsR family transcriptional regulator</fullName>
    </submittedName>
</protein>
<dbReference type="InterPro" id="IPR011991">
    <property type="entry name" value="ArsR-like_HTH"/>
</dbReference>
<proteinExistence type="predicted"/>
<evidence type="ECO:0000259" key="2">
    <source>
        <dbReference type="SMART" id="SM00226"/>
    </source>
</evidence>
<dbReference type="RefSeq" id="WP_169396772.1">
    <property type="nucleotide sequence ID" value="NZ_BAAAJH010000003.1"/>
</dbReference>
<dbReference type="Proteomes" id="UP001296706">
    <property type="component" value="Unassembled WGS sequence"/>
</dbReference>
<feature type="domain" description="Phosphotyrosine protein phosphatase I" evidence="2">
    <location>
        <begin position="117"/>
        <end position="252"/>
    </location>
</feature>
<feature type="domain" description="HTH arsR-type" evidence="3">
    <location>
        <begin position="12"/>
        <end position="89"/>
    </location>
</feature>
<reference evidence="4 5" key="1">
    <citation type="submission" date="2020-04" db="EMBL/GenBank/DDBJ databases">
        <authorList>
            <person name="Klaysubun C."/>
            <person name="Duangmal K."/>
            <person name="Lipun K."/>
        </authorList>
    </citation>
    <scope>NUCLEOTIDE SEQUENCE [LARGE SCALE GENOMIC DNA]</scope>
    <source>
        <strain evidence="4 5">JCM 11839</strain>
    </source>
</reference>
<dbReference type="InterPro" id="IPR023485">
    <property type="entry name" value="Ptyr_pPase"/>
</dbReference>
<comment type="caution">
    <text evidence="4">The sequence shown here is derived from an EMBL/GenBank/DDBJ whole genome shotgun (WGS) entry which is preliminary data.</text>
</comment>
<dbReference type="SMART" id="SM00418">
    <property type="entry name" value="HTH_ARSR"/>
    <property type="match status" value="1"/>
</dbReference>